<evidence type="ECO:0000313" key="3">
    <source>
        <dbReference type="EMBL" id="MBE6265430.1"/>
    </source>
</evidence>
<name>A0A928GHX2_XYLRU</name>
<feature type="domain" description="TonB-dependent receptor plug" evidence="2">
    <location>
        <begin position="75"/>
        <end position="130"/>
    </location>
</feature>
<accession>A0A928GHX2</accession>
<dbReference type="Proteomes" id="UP000763088">
    <property type="component" value="Unassembled WGS sequence"/>
</dbReference>
<dbReference type="AlphaFoldDB" id="A0A928GHX2"/>
<reference evidence="3" key="1">
    <citation type="submission" date="2019-04" db="EMBL/GenBank/DDBJ databases">
        <title>Evolution of Biomass-Degrading Anaerobic Consortia Revealed by Metagenomics.</title>
        <authorList>
            <person name="Peng X."/>
        </authorList>
    </citation>
    <scope>NUCLEOTIDE SEQUENCE</scope>
    <source>
        <strain evidence="3">SIG141</strain>
    </source>
</reference>
<feature type="signal peptide" evidence="1">
    <location>
        <begin position="1"/>
        <end position="23"/>
    </location>
</feature>
<dbReference type="NCBIfam" id="TIGR04056">
    <property type="entry name" value="OMP_RagA_SusC"/>
    <property type="match status" value="1"/>
</dbReference>
<dbReference type="InterPro" id="IPR012910">
    <property type="entry name" value="Plug_dom"/>
</dbReference>
<evidence type="ECO:0000313" key="4">
    <source>
        <dbReference type="Proteomes" id="UP000763088"/>
    </source>
</evidence>
<sequence>MKQNKFIILSALLALSAATPAEAQIDAADSAQVNVAFRKVAKEDIMGGVSSVNYRELMDKNYNTYSLDNLQGYVAGYNGNGMWGFTDQLVLIDGVPREANNVMPSEIEEITFLKGAQAVVLYGSRAAKGAVLITTKRGRVTDGLSVQVRANTGWNVAKAYPEYISSAEYMTLYNEARANDGLAALYTPDQIYNYASGENPYRYSDVDFYSSDFIKKAYNRTDATVEIEGGNDRAKFYSNVSYYRNGDFLNFGEAKNNYTDRFNVRGNVDVRINNFITAYVNANATYYNSRSAISNHKKLDANGAVVRENNQDVICNYWEAAANWRPNRYNPLIPISYLDPNAIQPHNALSSTTNIIDGKYFLAAGATDVDRNNIFADYYAAGKSTWTSRQFQFDAGVNVDLNSVLKGLSFHALVGVDYQTSYSTSYNNKYATFEPAWSNYNGPDLILSLDNHETVDKKSGQQDISGSTNHQMITFNAHFDYNRTFADKHNVSAMVVANGFQQTRSGQYHKVSNANLGLNLSYNYAHKYYVDFAVAAPWSAKLPEGKRAGFSPSATLGWNIAKEAFMEGSIFDNLTISASASSLKTDLDIENYYMYLGTIQQSGWWDWNGLTGHNDFAFKRGSNPDLAYIKRNEISASIHAELLERSLAIDASVFSSVMDGGIITASNQMPSYFKSYYPESSFLSYLNYNKDTRSGFDVAVKYKKNFGDFGFEGGANMTYYTTKASKRDDANYADTYQYREGKALDAIWGYECLGFFKDEADIANSPKQSLGATVKPGDLKYKDQNGDNIIDSKDQVDLGKGGWYGAPMTLGVNLTFKYKNFSLFMLGVGGFGGHAVKNNSYWWISGENKYSAAVRNRWTAATAETATYPRLTTQSGANNNTTSDFWMYSTSRFDLAKVQLTYDFPKTIIGNGIVKGLSVYVSGNSLLTFAKERKLMEMSVGEAPQSRFYNIGAKVNF</sequence>
<evidence type="ECO:0000259" key="2">
    <source>
        <dbReference type="Pfam" id="PF07715"/>
    </source>
</evidence>
<keyword evidence="1" id="KW-0732">Signal</keyword>
<protein>
    <submittedName>
        <fullName evidence="3">SusC/RagA family TonB-linked outer membrane protein</fullName>
    </submittedName>
</protein>
<proteinExistence type="predicted"/>
<dbReference type="Gene3D" id="2.170.130.10">
    <property type="entry name" value="TonB-dependent receptor, plug domain"/>
    <property type="match status" value="1"/>
</dbReference>
<gene>
    <name evidence="3" type="ORF">E7102_03000</name>
</gene>
<dbReference type="Pfam" id="PF07715">
    <property type="entry name" value="Plug"/>
    <property type="match status" value="1"/>
</dbReference>
<organism evidence="3 4">
    <name type="scientific">Xylanibacter ruminicola</name>
    <name type="common">Prevotella ruminicola</name>
    <dbReference type="NCBI Taxonomy" id="839"/>
    <lineage>
        <taxon>Bacteria</taxon>
        <taxon>Pseudomonadati</taxon>
        <taxon>Bacteroidota</taxon>
        <taxon>Bacteroidia</taxon>
        <taxon>Bacteroidales</taxon>
        <taxon>Prevotellaceae</taxon>
        <taxon>Xylanibacter</taxon>
    </lineage>
</organism>
<evidence type="ECO:0000256" key="1">
    <source>
        <dbReference type="SAM" id="SignalP"/>
    </source>
</evidence>
<comment type="caution">
    <text evidence="3">The sequence shown here is derived from an EMBL/GenBank/DDBJ whole genome shotgun (WGS) entry which is preliminary data.</text>
</comment>
<dbReference type="EMBL" id="SUYD01000003">
    <property type="protein sequence ID" value="MBE6265430.1"/>
    <property type="molecule type" value="Genomic_DNA"/>
</dbReference>
<feature type="chain" id="PRO_5038061806" evidence="1">
    <location>
        <begin position="24"/>
        <end position="957"/>
    </location>
</feature>
<dbReference type="InterPro" id="IPR037066">
    <property type="entry name" value="Plug_dom_sf"/>
</dbReference>
<dbReference type="SUPFAM" id="SSF56935">
    <property type="entry name" value="Porins"/>
    <property type="match status" value="1"/>
</dbReference>
<dbReference type="InterPro" id="IPR023996">
    <property type="entry name" value="TonB-dep_OMP_SusC/RagA"/>
</dbReference>